<evidence type="ECO:0000313" key="3">
    <source>
        <dbReference type="EMBL" id="TLS38540.1"/>
    </source>
</evidence>
<dbReference type="InterPro" id="IPR025007">
    <property type="entry name" value="DUF3899"/>
</dbReference>
<dbReference type="OrthoDB" id="2428802at2"/>
<dbReference type="Proteomes" id="UP000308230">
    <property type="component" value="Unassembled WGS sequence"/>
</dbReference>
<protein>
    <submittedName>
        <fullName evidence="3">DUF3899 domain-containing protein</fullName>
    </submittedName>
</protein>
<name>A0A5R9F8G6_9BACL</name>
<dbReference type="AlphaFoldDB" id="A0A5R9F8G6"/>
<feature type="domain" description="DUF3899" evidence="2">
    <location>
        <begin position="30"/>
        <end position="119"/>
    </location>
</feature>
<keyword evidence="1" id="KW-1133">Transmembrane helix</keyword>
<sequence>MRNFLFITLFVSMLLLVGQKVLNTELLTMINNAFFWGLISLTIGACFYILQTGFLNLFFDGFRQITSVIVPKSRSLERTDRKMKEDVSLKKWKQTVFANAKLVFLGIGSGMALFSITGTFFL</sequence>
<evidence type="ECO:0000313" key="4">
    <source>
        <dbReference type="Proteomes" id="UP000308230"/>
    </source>
</evidence>
<keyword evidence="1" id="KW-0472">Membrane</keyword>
<accession>A0A5R9F8G6</accession>
<comment type="caution">
    <text evidence="3">The sequence shown here is derived from an EMBL/GenBank/DDBJ whole genome shotgun (WGS) entry which is preliminary data.</text>
</comment>
<feature type="transmembrane region" description="Helical" evidence="1">
    <location>
        <begin position="33"/>
        <end position="59"/>
    </location>
</feature>
<dbReference type="RefSeq" id="WP_138123920.1">
    <property type="nucleotide sequence ID" value="NZ_SWLG01000003.1"/>
</dbReference>
<gene>
    <name evidence="3" type="ORF">FCL54_05235</name>
</gene>
<dbReference type="Pfam" id="PF13038">
    <property type="entry name" value="DUF3899"/>
    <property type="match status" value="1"/>
</dbReference>
<dbReference type="EMBL" id="SWLG01000003">
    <property type="protein sequence ID" value="TLS38540.1"/>
    <property type="molecule type" value="Genomic_DNA"/>
</dbReference>
<feature type="transmembrane region" description="Helical" evidence="1">
    <location>
        <begin position="102"/>
        <end position="121"/>
    </location>
</feature>
<keyword evidence="4" id="KW-1185">Reference proteome</keyword>
<evidence type="ECO:0000256" key="1">
    <source>
        <dbReference type="SAM" id="Phobius"/>
    </source>
</evidence>
<organism evidence="3 4">
    <name type="scientific">Exobacillus caeni</name>
    <dbReference type="NCBI Taxonomy" id="2574798"/>
    <lineage>
        <taxon>Bacteria</taxon>
        <taxon>Bacillati</taxon>
        <taxon>Bacillota</taxon>
        <taxon>Bacilli</taxon>
        <taxon>Bacillales</taxon>
        <taxon>Guptibacillaceae</taxon>
        <taxon>Exobacillus</taxon>
    </lineage>
</organism>
<keyword evidence="1" id="KW-0812">Transmembrane</keyword>
<proteinExistence type="predicted"/>
<evidence type="ECO:0000259" key="2">
    <source>
        <dbReference type="Pfam" id="PF13038"/>
    </source>
</evidence>
<reference evidence="3 4" key="1">
    <citation type="submission" date="2019-04" db="EMBL/GenBank/DDBJ databases">
        <title>Bacillus caeni sp. nov., a bacterium isolated from mangrove sediment.</title>
        <authorList>
            <person name="Huang H."/>
            <person name="Mo K."/>
            <person name="Hu Y."/>
        </authorList>
    </citation>
    <scope>NUCLEOTIDE SEQUENCE [LARGE SCALE GENOMIC DNA]</scope>
    <source>
        <strain evidence="3 4">HB172195</strain>
    </source>
</reference>